<dbReference type="InterPro" id="IPR021698">
    <property type="entry name" value="DUF3280"/>
</dbReference>
<keyword evidence="3" id="KW-1185">Reference proteome</keyword>
<feature type="chain" id="PRO_5041394389" evidence="1">
    <location>
        <begin position="21"/>
        <end position="173"/>
    </location>
</feature>
<keyword evidence="1" id="KW-0732">Signal</keyword>
<gene>
    <name evidence="2" type="ORF">PSU93_13355</name>
</gene>
<dbReference type="EMBL" id="JAQSDF010000061">
    <property type="protein sequence ID" value="MDI1232128.1"/>
    <property type="molecule type" value="Genomic_DNA"/>
</dbReference>
<reference evidence="2" key="1">
    <citation type="submission" date="2023-01" db="EMBL/GenBank/DDBJ databases">
        <title>Biogeochemical cycle of methane in antarctic sediments.</title>
        <authorList>
            <person name="Roldan D.M."/>
            <person name="Menes R.J."/>
        </authorList>
    </citation>
    <scope>NUCLEOTIDE SEQUENCE [LARGE SCALE GENOMIC DNA]</scope>
    <source>
        <strain evidence="2">K-2018 MAG008</strain>
    </source>
</reference>
<evidence type="ECO:0000256" key="1">
    <source>
        <dbReference type="SAM" id="SignalP"/>
    </source>
</evidence>
<dbReference type="AlphaFoldDB" id="A0AA43Q5I1"/>
<name>A0AA43Q5I1_9GAMM</name>
<accession>A0AA43Q5I1</accession>
<evidence type="ECO:0000313" key="2">
    <source>
        <dbReference type="EMBL" id="MDI1232128.1"/>
    </source>
</evidence>
<dbReference type="Proteomes" id="UP001160519">
    <property type="component" value="Unassembled WGS sequence"/>
</dbReference>
<dbReference type="Pfam" id="PF11684">
    <property type="entry name" value="DUF3280"/>
    <property type="match status" value="1"/>
</dbReference>
<evidence type="ECO:0000313" key="3">
    <source>
        <dbReference type="Proteomes" id="UP001160519"/>
    </source>
</evidence>
<feature type="signal peptide" evidence="1">
    <location>
        <begin position="1"/>
        <end position="20"/>
    </location>
</feature>
<comment type="caution">
    <text evidence="2">The sequence shown here is derived from an EMBL/GenBank/DDBJ whole genome shotgun (WGS) entry which is preliminary data.</text>
</comment>
<sequence>MKLIGLILLVYLAFSDPVNADPRIAVLNFELLDDTLLPNLPKELTHTAAMKPLLEQAISQLGDYEIVQISLNDQNAATAGKGYLFNFNDVAAKLGKQSGTDWVVVGQHSKHSFLYSYLMAHLVDVKTQNLAGDFPIELKGTDPKVTQRGINALAKKLTARIMLLTDSSPKTTP</sequence>
<protein>
    <submittedName>
        <fullName evidence="2">DUF2380 domain-containing protein</fullName>
    </submittedName>
</protein>
<organism evidence="2 3">
    <name type="scientific">Candidatus Methylobacter titanis</name>
    <dbReference type="NCBI Taxonomy" id="3053457"/>
    <lineage>
        <taxon>Bacteria</taxon>
        <taxon>Pseudomonadati</taxon>
        <taxon>Pseudomonadota</taxon>
        <taxon>Gammaproteobacteria</taxon>
        <taxon>Methylococcales</taxon>
        <taxon>Methylococcaceae</taxon>
        <taxon>Methylobacter</taxon>
    </lineage>
</organism>
<proteinExistence type="predicted"/>